<evidence type="ECO:0000256" key="1">
    <source>
        <dbReference type="SAM" id="MobiDB-lite"/>
    </source>
</evidence>
<protein>
    <submittedName>
        <fullName evidence="2">Uncharacterized protein</fullName>
    </submittedName>
</protein>
<dbReference type="EMBL" id="BGPR01040145">
    <property type="protein sequence ID" value="GBO16224.1"/>
    <property type="molecule type" value="Genomic_DNA"/>
</dbReference>
<gene>
    <name evidence="2" type="ORF">AVEN_255584_1</name>
</gene>
<dbReference type="Proteomes" id="UP000499080">
    <property type="component" value="Unassembled WGS sequence"/>
</dbReference>
<organism evidence="2 3">
    <name type="scientific">Araneus ventricosus</name>
    <name type="common">Orbweaver spider</name>
    <name type="synonym">Epeira ventricosa</name>
    <dbReference type="NCBI Taxonomy" id="182803"/>
    <lineage>
        <taxon>Eukaryota</taxon>
        <taxon>Metazoa</taxon>
        <taxon>Ecdysozoa</taxon>
        <taxon>Arthropoda</taxon>
        <taxon>Chelicerata</taxon>
        <taxon>Arachnida</taxon>
        <taxon>Araneae</taxon>
        <taxon>Araneomorphae</taxon>
        <taxon>Entelegynae</taxon>
        <taxon>Araneoidea</taxon>
        <taxon>Araneidae</taxon>
        <taxon>Araneus</taxon>
    </lineage>
</organism>
<evidence type="ECO:0000313" key="2">
    <source>
        <dbReference type="EMBL" id="GBO16224.1"/>
    </source>
</evidence>
<sequence length="98" mass="10904">MTSFSRRLGHHDIGVWTFENFRTSHSSTMDRTYGTALAAKVSGPISLRFLLGEVAKRLHLRASPSSYISRTEDTHNSNRGSSRLQTCSQKFGTNLTTA</sequence>
<dbReference type="AlphaFoldDB" id="A0A4Y2UVR7"/>
<feature type="compositionally biased region" description="Polar residues" evidence="1">
    <location>
        <begin position="77"/>
        <end position="98"/>
    </location>
</feature>
<evidence type="ECO:0000313" key="3">
    <source>
        <dbReference type="Proteomes" id="UP000499080"/>
    </source>
</evidence>
<name>A0A4Y2UVR7_ARAVE</name>
<accession>A0A4Y2UVR7</accession>
<proteinExistence type="predicted"/>
<reference evidence="2 3" key="1">
    <citation type="journal article" date="2019" name="Sci. Rep.">
        <title>Orb-weaving spider Araneus ventricosus genome elucidates the spidroin gene catalogue.</title>
        <authorList>
            <person name="Kono N."/>
            <person name="Nakamura H."/>
            <person name="Ohtoshi R."/>
            <person name="Moran D.A.P."/>
            <person name="Shinohara A."/>
            <person name="Yoshida Y."/>
            <person name="Fujiwara M."/>
            <person name="Mori M."/>
            <person name="Tomita M."/>
            <person name="Arakawa K."/>
        </authorList>
    </citation>
    <scope>NUCLEOTIDE SEQUENCE [LARGE SCALE GENOMIC DNA]</scope>
</reference>
<keyword evidence="3" id="KW-1185">Reference proteome</keyword>
<feature type="region of interest" description="Disordered" evidence="1">
    <location>
        <begin position="67"/>
        <end position="98"/>
    </location>
</feature>
<comment type="caution">
    <text evidence="2">The sequence shown here is derived from an EMBL/GenBank/DDBJ whole genome shotgun (WGS) entry which is preliminary data.</text>
</comment>